<dbReference type="AlphaFoldDB" id="A0A6A6XYT4"/>
<protein>
    <submittedName>
        <fullName evidence="1 3">Uncharacterized protein</fullName>
    </submittedName>
</protein>
<reference evidence="1 3" key="1">
    <citation type="journal article" date="2020" name="Stud. Mycol.">
        <title>101 Dothideomycetes genomes: a test case for predicting lifestyles and emergence of pathogens.</title>
        <authorList>
            <person name="Haridas S."/>
            <person name="Albert R."/>
            <person name="Binder M."/>
            <person name="Bloem J."/>
            <person name="Labutti K."/>
            <person name="Salamov A."/>
            <person name="Andreopoulos B."/>
            <person name="Baker S."/>
            <person name="Barry K."/>
            <person name="Bills G."/>
            <person name="Bluhm B."/>
            <person name="Cannon C."/>
            <person name="Castanera R."/>
            <person name="Culley D."/>
            <person name="Daum C."/>
            <person name="Ezra D."/>
            <person name="Gonzalez J."/>
            <person name="Henrissat B."/>
            <person name="Kuo A."/>
            <person name="Liang C."/>
            <person name="Lipzen A."/>
            <person name="Lutzoni F."/>
            <person name="Magnuson J."/>
            <person name="Mondo S."/>
            <person name="Nolan M."/>
            <person name="Ohm R."/>
            <person name="Pangilinan J."/>
            <person name="Park H.-J."/>
            <person name="Ramirez L."/>
            <person name="Alfaro M."/>
            <person name="Sun H."/>
            <person name="Tritt A."/>
            <person name="Yoshinaga Y."/>
            <person name="Zwiers L.-H."/>
            <person name="Turgeon B."/>
            <person name="Goodwin S."/>
            <person name="Spatafora J."/>
            <person name="Crous P."/>
            <person name="Grigoriev I."/>
        </authorList>
    </citation>
    <scope>NUCLEOTIDE SEQUENCE</scope>
    <source>
        <strain evidence="1 3">CBS 304.34</strain>
    </source>
</reference>
<accession>A0A6A6XYT4</accession>
<organism evidence="1">
    <name type="scientific">Mytilinidion resinicola</name>
    <dbReference type="NCBI Taxonomy" id="574789"/>
    <lineage>
        <taxon>Eukaryota</taxon>
        <taxon>Fungi</taxon>
        <taxon>Dikarya</taxon>
        <taxon>Ascomycota</taxon>
        <taxon>Pezizomycotina</taxon>
        <taxon>Dothideomycetes</taxon>
        <taxon>Pleosporomycetidae</taxon>
        <taxon>Mytilinidiales</taxon>
        <taxon>Mytilinidiaceae</taxon>
        <taxon>Mytilinidion</taxon>
    </lineage>
</organism>
<evidence type="ECO:0000313" key="3">
    <source>
        <dbReference type="RefSeq" id="XP_033568503.1"/>
    </source>
</evidence>
<gene>
    <name evidence="1 3" type="ORF">BDZ99DRAFT_219075</name>
</gene>
<sequence>MLTLPHEAPTWMKSSPIPLLTTSMMLLMMESHSLLWWEGSRPDGLRCWGRRRAVSSPDRYKCRRSGIGTSRALLLRGSLTSPSKFAPLSPLTRLVGLLCTKYSVPDAHSVSYKGRAERFLKSPMYRQIVAAETSRNRPVCSLAMSSDYLGILSYAFTAAMITAPDQNTTKISEDISTKLLNTAPVHLFTFGK</sequence>
<dbReference type="Proteomes" id="UP000504636">
    <property type="component" value="Unplaced"/>
</dbReference>
<dbReference type="GeneID" id="54454308"/>
<reference evidence="3" key="2">
    <citation type="submission" date="2020-04" db="EMBL/GenBank/DDBJ databases">
        <authorList>
            <consortium name="NCBI Genome Project"/>
        </authorList>
    </citation>
    <scope>NUCLEOTIDE SEQUENCE</scope>
    <source>
        <strain evidence="3">CBS 304.34</strain>
    </source>
</reference>
<name>A0A6A6XYT4_9PEZI</name>
<evidence type="ECO:0000313" key="1">
    <source>
        <dbReference type="EMBL" id="KAF2801539.1"/>
    </source>
</evidence>
<proteinExistence type="predicted"/>
<reference evidence="3" key="3">
    <citation type="submission" date="2025-04" db="UniProtKB">
        <authorList>
            <consortium name="RefSeq"/>
        </authorList>
    </citation>
    <scope>IDENTIFICATION</scope>
    <source>
        <strain evidence="3">CBS 304.34</strain>
    </source>
</reference>
<dbReference type="EMBL" id="MU003729">
    <property type="protein sequence ID" value="KAF2801539.1"/>
    <property type="molecule type" value="Genomic_DNA"/>
</dbReference>
<evidence type="ECO:0000313" key="2">
    <source>
        <dbReference type="Proteomes" id="UP000504636"/>
    </source>
</evidence>
<keyword evidence="2" id="KW-1185">Reference proteome</keyword>
<dbReference type="RefSeq" id="XP_033568503.1">
    <property type="nucleotide sequence ID" value="XM_033713415.1"/>
</dbReference>